<evidence type="ECO:0000256" key="3">
    <source>
        <dbReference type="ARBA" id="ARBA00023163"/>
    </source>
</evidence>
<reference evidence="6 7" key="1">
    <citation type="submission" date="2021-08" db="EMBL/GenBank/DDBJ databases">
        <title>Draft genome sequence of Mycolicibacterium sp. NGTWS1702 strain.</title>
        <authorList>
            <person name="Matsumoto M."/>
            <person name="Tang B.C.C."/>
            <person name="Machida Y."/>
            <person name="Matoyama H."/>
            <person name="Kishihara T."/>
            <person name="Sato S."/>
            <person name="Kondo I."/>
            <person name="Sano M."/>
            <person name="Kato G."/>
        </authorList>
    </citation>
    <scope>NUCLEOTIDE SEQUENCE [LARGE SCALE GENOMIC DNA]</scope>
    <source>
        <strain evidence="6 7">NGTWSNA01</strain>
    </source>
</reference>
<keyword evidence="1" id="KW-0805">Transcription regulation</keyword>
<proteinExistence type="predicted"/>
<feature type="domain" description="HTH tetR-type" evidence="5">
    <location>
        <begin position="8"/>
        <end position="68"/>
    </location>
</feature>
<dbReference type="PANTHER" id="PTHR30055:SF234">
    <property type="entry name" value="HTH-TYPE TRANSCRIPTIONAL REGULATOR BETI"/>
    <property type="match status" value="1"/>
</dbReference>
<evidence type="ECO:0000256" key="1">
    <source>
        <dbReference type="ARBA" id="ARBA00023015"/>
    </source>
</evidence>
<dbReference type="Pfam" id="PF00440">
    <property type="entry name" value="TetR_N"/>
    <property type="match status" value="1"/>
</dbReference>
<dbReference type="Gene3D" id="1.10.357.10">
    <property type="entry name" value="Tetracycline Repressor, domain 2"/>
    <property type="match status" value="1"/>
</dbReference>
<evidence type="ECO:0000259" key="5">
    <source>
        <dbReference type="PROSITE" id="PS50977"/>
    </source>
</evidence>
<keyword evidence="2 4" id="KW-0238">DNA-binding</keyword>
<accession>A0ABQ4VAV0</accession>
<sequence>MGGGKSSHEARESLLDAAERSLVARGYRASTMSAIARDAGCTRTIIYRHFATRDELLVALVTRATGRHVATIFEHFGGGDDLATMITEALVVVATDLARDPIFGVLSEQSEQVSAADFFAGATSLNAIVESLITAQIDAGNGVLRHGVRPTDAAHHLVVAAIGLLRGVVPGSGDPDLVRRYVRVFVLPALLHDPPSPEAVFPPL</sequence>
<dbReference type="InterPro" id="IPR001647">
    <property type="entry name" value="HTH_TetR"/>
</dbReference>
<dbReference type="EMBL" id="BPRH01001712">
    <property type="protein sequence ID" value="GJF14425.1"/>
    <property type="molecule type" value="Genomic_DNA"/>
</dbReference>
<name>A0ABQ4VAV0_9MYCO</name>
<evidence type="ECO:0000313" key="6">
    <source>
        <dbReference type="EMBL" id="GJF14425.1"/>
    </source>
</evidence>
<dbReference type="SUPFAM" id="SSF46689">
    <property type="entry name" value="Homeodomain-like"/>
    <property type="match status" value="1"/>
</dbReference>
<keyword evidence="3" id="KW-0804">Transcription</keyword>
<comment type="caution">
    <text evidence="6">The sequence shown here is derived from an EMBL/GenBank/DDBJ whole genome shotgun (WGS) entry which is preliminary data.</text>
</comment>
<protein>
    <submittedName>
        <fullName evidence="6">Transcriptional regulator, TetR family protein</fullName>
    </submittedName>
</protein>
<gene>
    <name evidence="6" type="ORF">NGTWS1702_16280</name>
</gene>
<organism evidence="6 7">
    <name type="scientific">Mycolicibacterium cyprinidarum</name>
    <dbReference type="NCBI Taxonomy" id="2860311"/>
    <lineage>
        <taxon>Bacteria</taxon>
        <taxon>Bacillati</taxon>
        <taxon>Actinomycetota</taxon>
        <taxon>Actinomycetes</taxon>
        <taxon>Mycobacteriales</taxon>
        <taxon>Mycobacteriaceae</taxon>
        <taxon>Mycolicibacterium</taxon>
    </lineage>
</organism>
<dbReference type="InterPro" id="IPR009057">
    <property type="entry name" value="Homeodomain-like_sf"/>
</dbReference>
<feature type="DNA-binding region" description="H-T-H motif" evidence="4">
    <location>
        <begin position="31"/>
        <end position="50"/>
    </location>
</feature>
<keyword evidence="7" id="KW-1185">Reference proteome</keyword>
<evidence type="ECO:0000256" key="2">
    <source>
        <dbReference type="ARBA" id="ARBA00023125"/>
    </source>
</evidence>
<dbReference type="PROSITE" id="PS50977">
    <property type="entry name" value="HTH_TETR_2"/>
    <property type="match status" value="1"/>
</dbReference>
<dbReference type="InterPro" id="IPR050109">
    <property type="entry name" value="HTH-type_TetR-like_transc_reg"/>
</dbReference>
<dbReference type="Proteomes" id="UP001060504">
    <property type="component" value="Unassembled WGS sequence"/>
</dbReference>
<evidence type="ECO:0000313" key="7">
    <source>
        <dbReference type="Proteomes" id="UP001060504"/>
    </source>
</evidence>
<dbReference type="PANTHER" id="PTHR30055">
    <property type="entry name" value="HTH-TYPE TRANSCRIPTIONAL REGULATOR RUTR"/>
    <property type="match status" value="1"/>
</dbReference>
<evidence type="ECO:0000256" key="4">
    <source>
        <dbReference type="PROSITE-ProRule" id="PRU00335"/>
    </source>
</evidence>
<dbReference type="PRINTS" id="PR00455">
    <property type="entry name" value="HTHTETR"/>
</dbReference>